<accession>A0A4Q1KNT4</accession>
<dbReference type="InterPro" id="IPR002347">
    <property type="entry name" value="SDR_fam"/>
</dbReference>
<keyword evidence="2" id="KW-0560">Oxidoreductase</keyword>
<protein>
    <submittedName>
        <fullName evidence="4">SDR family oxidoreductase</fullName>
    </submittedName>
</protein>
<dbReference type="AlphaFoldDB" id="A0A4Q1KNT4"/>
<dbReference type="OrthoDB" id="9790785at2"/>
<dbReference type="InterPro" id="IPR057326">
    <property type="entry name" value="KR_dom"/>
</dbReference>
<proteinExistence type="inferred from homology"/>
<comment type="caution">
    <text evidence="4">The sequence shown here is derived from an EMBL/GenBank/DDBJ whole genome shotgun (WGS) entry which is preliminary data.</text>
</comment>
<dbReference type="PROSITE" id="PS00061">
    <property type="entry name" value="ADH_SHORT"/>
    <property type="match status" value="1"/>
</dbReference>
<dbReference type="Pfam" id="PF00106">
    <property type="entry name" value="adh_short"/>
    <property type="match status" value="1"/>
</dbReference>
<gene>
    <name evidence="4" type="ORF">EQG66_04115</name>
</gene>
<reference evidence="5" key="1">
    <citation type="submission" date="2019-01" db="EMBL/GenBank/DDBJ databases">
        <title>Cytophagaceae bacterium strain CAR-16.</title>
        <authorList>
            <person name="Chen W.-M."/>
        </authorList>
    </citation>
    <scope>NUCLEOTIDE SEQUENCE [LARGE SCALE GENOMIC DNA]</scope>
    <source>
        <strain evidence="5">CHR27</strain>
    </source>
</reference>
<dbReference type="GO" id="GO:0016491">
    <property type="term" value="F:oxidoreductase activity"/>
    <property type="evidence" value="ECO:0007669"/>
    <property type="project" value="UniProtKB-KW"/>
</dbReference>
<dbReference type="PANTHER" id="PTHR43669">
    <property type="entry name" value="5-KETO-D-GLUCONATE 5-REDUCTASE"/>
    <property type="match status" value="1"/>
</dbReference>
<dbReference type="PANTHER" id="PTHR43669:SF3">
    <property type="entry name" value="ALCOHOL DEHYDROGENASE, PUTATIVE (AFU_ORTHOLOGUE AFUA_3G03445)-RELATED"/>
    <property type="match status" value="1"/>
</dbReference>
<evidence type="ECO:0000256" key="1">
    <source>
        <dbReference type="ARBA" id="ARBA00006484"/>
    </source>
</evidence>
<organism evidence="4 5">
    <name type="scientific">Sphingobium fluviale</name>
    <dbReference type="NCBI Taxonomy" id="2506423"/>
    <lineage>
        <taxon>Bacteria</taxon>
        <taxon>Pseudomonadati</taxon>
        <taxon>Pseudomonadota</taxon>
        <taxon>Alphaproteobacteria</taxon>
        <taxon>Sphingomonadales</taxon>
        <taxon>Sphingomonadaceae</taxon>
        <taxon>Sphingobium</taxon>
    </lineage>
</organism>
<feature type="domain" description="Ketoreductase" evidence="3">
    <location>
        <begin position="8"/>
        <end position="184"/>
    </location>
</feature>
<dbReference type="Gene3D" id="3.40.50.720">
    <property type="entry name" value="NAD(P)-binding Rossmann-like Domain"/>
    <property type="match status" value="1"/>
</dbReference>
<comment type="similarity">
    <text evidence="1">Belongs to the short-chain dehydrogenases/reductases (SDR) family.</text>
</comment>
<dbReference type="PRINTS" id="PR00081">
    <property type="entry name" value="GDHRDH"/>
</dbReference>
<evidence type="ECO:0000313" key="4">
    <source>
        <dbReference type="EMBL" id="RXR30504.1"/>
    </source>
</evidence>
<dbReference type="SUPFAM" id="SSF51735">
    <property type="entry name" value="NAD(P)-binding Rossmann-fold domains"/>
    <property type="match status" value="1"/>
</dbReference>
<dbReference type="InterPro" id="IPR020904">
    <property type="entry name" value="Sc_DH/Rdtase_CS"/>
</dbReference>
<dbReference type="InterPro" id="IPR036291">
    <property type="entry name" value="NAD(P)-bd_dom_sf"/>
</dbReference>
<keyword evidence="5" id="KW-1185">Reference proteome</keyword>
<dbReference type="SMART" id="SM00822">
    <property type="entry name" value="PKS_KR"/>
    <property type="match status" value="1"/>
</dbReference>
<sequence length="249" mass="26439">MVKRLANRKAFITGGSEGIGAAIARLYAQEGADIILMARNKERLDALAAELEGYGVRATALVGDLADRRSVAAVGDQVVVTSAGRLDIFVANGATSGPVAPIAMVTPDQWDTVFQSNVLANVQLLHMLQPLLEQSDAGRVIFMSSGAARVTRLPNTSYAVTKASLEAIARIYAADTNDGPIRANIINPGPTRTDMRARHFPHEDPMTLHTADDVARLALALADPACTQTGQNIDYMSWAAERGGETPTS</sequence>
<dbReference type="Proteomes" id="UP000290958">
    <property type="component" value="Unassembled WGS sequence"/>
</dbReference>
<evidence type="ECO:0000259" key="3">
    <source>
        <dbReference type="SMART" id="SM00822"/>
    </source>
</evidence>
<evidence type="ECO:0000313" key="5">
    <source>
        <dbReference type="Proteomes" id="UP000290958"/>
    </source>
</evidence>
<name>A0A4Q1KNT4_9SPHN</name>
<evidence type="ECO:0000256" key="2">
    <source>
        <dbReference type="ARBA" id="ARBA00023002"/>
    </source>
</evidence>
<dbReference type="RefSeq" id="WP_129403254.1">
    <property type="nucleotide sequence ID" value="NZ_SBKP01000002.1"/>
</dbReference>
<dbReference type="CDD" id="cd05233">
    <property type="entry name" value="SDR_c"/>
    <property type="match status" value="1"/>
</dbReference>
<dbReference type="EMBL" id="SBKP01000002">
    <property type="protein sequence ID" value="RXR30504.1"/>
    <property type="molecule type" value="Genomic_DNA"/>
</dbReference>